<organism evidence="1 2">
    <name type="scientific">Pedobacter ginsengisoli</name>
    <dbReference type="NCBI Taxonomy" id="363852"/>
    <lineage>
        <taxon>Bacteria</taxon>
        <taxon>Pseudomonadati</taxon>
        <taxon>Bacteroidota</taxon>
        <taxon>Sphingobacteriia</taxon>
        <taxon>Sphingobacteriales</taxon>
        <taxon>Sphingobacteriaceae</taxon>
        <taxon>Pedobacter</taxon>
    </lineage>
</organism>
<sequence>MKGDLEQIFTQDKIALTTAYNKKTSAITKKYNALLNKLEDGEGKGEEEEEMERMKKARCEEYNKESQQYLSDLAKLTNQFAQKSELVSRIFFRDYANWMPVQLNDNSNRFLLDAQAKYITDVKKIRSHPGQSNGKKIIVPTLKERWGWALQRSGSTVTP</sequence>
<dbReference type="AlphaFoldDB" id="A0A2D1U182"/>
<name>A0A2D1U182_9SPHI</name>
<accession>A0A2D1U182</accession>
<evidence type="ECO:0000313" key="2">
    <source>
        <dbReference type="Proteomes" id="UP000223749"/>
    </source>
</evidence>
<evidence type="ECO:0000313" key="1">
    <source>
        <dbReference type="EMBL" id="ATP55356.1"/>
    </source>
</evidence>
<dbReference type="KEGG" id="pgs:CPT03_02195"/>
<proteinExistence type="predicted"/>
<protein>
    <submittedName>
        <fullName evidence="1">Uncharacterized protein</fullName>
    </submittedName>
</protein>
<reference evidence="1 2" key="1">
    <citation type="submission" date="2017-10" db="EMBL/GenBank/DDBJ databases">
        <title>Whole genome of Pedobacter ginsengisoli T01R-27 isolated from tomato rhizosphere.</title>
        <authorList>
            <person name="Weon H.-Y."/>
            <person name="Lee S.A."/>
            <person name="Sang M.K."/>
            <person name="Song J."/>
        </authorList>
    </citation>
    <scope>NUCLEOTIDE SEQUENCE [LARGE SCALE GENOMIC DNA]</scope>
    <source>
        <strain evidence="1 2">T01R-27</strain>
    </source>
</reference>
<keyword evidence="2" id="KW-1185">Reference proteome</keyword>
<dbReference type="Proteomes" id="UP000223749">
    <property type="component" value="Chromosome"/>
</dbReference>
<dbReference type="EMBL" id="CP024091">
    <property type="protein sequence ID" value="ATP55356.1"/>
    <property type="molecule type" value="Genomic_DNA"/>
</dbReference>
<gene>
    <name evidence="1" type="ORF">CPT03_02195</name>
</gene>